<dbReference type="NCBIfam" id="TIGR02145">
    <property type="entry name" value="Fib_succ_major"/>
    <property type="match status" value="1"/>
</dbReference>
<dbReference type="InterPro" id="IPR011871">
    <property type="entry name" value="Fib_succ_major"/>
</dbReference>
<gene>
    <name evidence="2" type="ORF">A5CBH24_22460</name>
</gene>
<dbReference type="Proteomes" id="UP000318946">
    <property type="component" value="Chromosome"/>
</dbReference>
<dbReference type="Pfam" id="PF09603">
    <property type="entry name" value="Fib_succ_major"/>
    <property type="match status" value="1"/>
</dbReference>
<dbReference type="EMBL" id="AP019735">
    <property type="protein sequence ID" value="BBL04933.1"/>
    <property type="molecule type" value="Genomic_DNA"/>
</dbReference>
<reference evidence="3" key="1">
    <citation type="submission" date="2019-06" db="EMBL/GenBank/DDBJ databases">
        <title>Alistipes onderdonkii subsp. vulgaris subsp. nov., Alistipes dispar sp. nov. and Alistipes communis sp. nov., isolated from human faeces, and creation of Alistipes onderdonkii subsp. onderdonkii subsp. nov.</title>
        <authorList>
            <person name="Sakamoto M."/>
            <person name="Ikeyama N."/>
            <person name="Ogata Y."/>
            <person name="Suda W."/>
            <person name="Iino T."/>
            <person name="Hattori M."/>
            <person name="Ohkuma M."/>
        </authorList>
    </citation>
    <scope>NUCLEOTIDE SEQUENCE [LARGE SCALE GENOMIC DNA]</scope>
    <source>
        <strain evidence="3">5CBH24</strain>
    </source>
</reference>
<organism evidence="2 3">
    <name type="scientific">Alistipes communis</name>
    <dbReference type="NCBI Taxonomy" id="2585118"/>
    <lineage>
        <taxon>Bacteria</taxon>
        <taxon>Pseudomonadati</taxon>
        <taxon>Bacteroidota</taxon>
        <taxon>Bacteroidia</taxon>
        <taxon>Bacteroidales</taxon>
        <taxon>Rikenellaceae</taxon>
        <taxon>Alistipes</taxon>
    </lineage>
</organism>
<feature type="domain" description="Fibrobacter succinogenes major paralogous" evidence="1">
    <location>
        <begin position="261"/>
        <end position="484"/>
    </location>
</feature>
<protein>
    <recommendedName>
        <fullName evidence="1">Fibrobacter succinogenes major paralogous domain-containing protein</fullName>
    </recommendedName>
</protein>
<evidence type="ECO:0000259" key="1">
    <source>
        <dbReference type="Pfam" id="PF09603"/>
    </source>
</evidence>
<sequence length="486" mass="52725">MTVDGKAVADVTKVPFEYTIPASDLKEGVMKIKLAVEDDGGNTATDEISVAIQDQSEAPVCKITAPAHGDELNAFGPFTIKGEGEAVSGEISKVALKINDDVIPDVTALPFEYTVPAATYPVDTYVIILEVENSRGLVAKDMVTVTLVDKNAAPVCSIDEPADGASFEPTDAIVVKGTGSDEDGTIAKAVLKINDKAVESVATVPFEYTLTDEQKEPGNVKISLEVTDNYGKTATDEVTVVILGQFREFTDTRDGKTYKTVKIGEQIWFAENCAYLPQVMKPSEYSAETPCYYVYDYDGNDVAAAKATENYRNEGVLYNWPAAGGNMDSKNDAIPSGIQGPCPDGWHVPSEAEWEILYKYVRDRIPENESAIYWDGSTVYNVSGHLRANVWPIKEDPDFPQLTKGGMDTYGFAIRPSGCLLGKNGFYYGPGEVGSNVSFWTPHYDGVTYPSSPGGVTTGVSNYKYEPDFGRGTSCDRAYPVRCLQN</sequence>
<dbReference type="Pfam" id="PF17957">
    <property type="entry name" value="Big_7"/>
    <property type="match status" value="2"/>
</dbReference>
<dbReference type="InterPro" id="IPR013783">
    <property type="entry name" value="Ig-like_fold"/>
</dbReference>
<evidence type="ECO:0000313" key="2">
    <source>
        <dbReference type="EMBL" id="BBL04933.1"/>
    </source>
</evidence>
<dbReference type="KEGG" id="acou:A5CBH24_22460"/>
<keyword evidence="3" id="KW-1185">Reference proteome</keyword>
<dbReference type="OrthoDB" id="9805760at2"/>
<dbReference type="Gene3D" id="2.60.40.10">
    <property type="entry name" value="Immunoglobulins"/>
    <property type="match status" value="2"/>
</dbReference>
<proteinExistence type="predicted"/>
<dbReference type="AlphaFoldDB" id="A0A4Y1WV23"/>
<name>A0A4Y1WV23_9BACT</name>
<accession>A0A4Y1WV23</accession>
<evidence type="ECO:0000313" key="3">
    <source>
        <dbReference type="Proteomes" id="UP000318946"/>
    </source>
</evidence>